<dbReference type="PRINTS" id="PR00080">
    <property type="entry name" value="SDRFAMILY"/>
</dbReference>
<dbReference type="PRINTS" id="PR00081">
    <property type="entry name" value="GDHRDH"/>
</dbReference>
<comment type="similarity">
    <text evidence="1 4">Belongs to the short-chain dehydrogenases/reductases (SDR) family.</text>
</comment>
<dbReference type="FunFam" id="3.40.50.720:FF:000084">
    <property type="entry name" value="Short-chain dehydrogenase reductase"/>
    <property type="match status" value="1"/>
</dbReference>
<dbReference type="GO" id="GO:0016491">
    <property type="term" value="F:oxidoreductase activity"/>
    <property type="evidence" value="ECO:0007669"/>
    <property type="project" value="UniProtKB-KW"/>
</dbReference>
<dbReference type="Proteomes" id="UP001147782">
    <property type="component" value="Unassembled WGS sequence"/>
</dbReference>
<sequence>MESPKTAIVTGGADGFGAAIVDRFSQEGWKVIILDLNKSAGEAKARDDPNLQFVFGDVSKQETWETVLDTIRKDYGRVDVIVNNAGITHDPSPLHTKSIEEYERTFNVNVKVTHPNLHVKTKYLLDATQPIFLSASTFAPFMLKQGHGVFINITSTGFTRPRPGFAIYNASKAAVTGFTRTLALEYAPVIRFNCIAPAVGNTSMLRNSIGTGAGSDQKLQTVMDSIPMKRVTEPQDVANAAWYLGSDQSSFVTGTTLEVDGGRGV</sequence>
<organism evidence="5 6">
    <name type="scientific">Penicillium cataractarum</name>
    <dbReference type="NCBI Taxonomy" id="2100454"/>
    <lineage>
        <taxon>Eukaryota</taxon>
        <taxon>Fungi</taxon>
        <taxon>Dikarya</taxon>
        <taxon>Ascomycota</taxon>
        <taxon>Pezizomycotina</taxon>
        <taxon>Eurotiomycetes</taxon>
        <taxon>Eurotiomycetidae</taxon>
        <taxon>Eurotiales</taxon>
        <taxon>Aspergillaceae</taxon>
        <taxon>Penicillium</taxon>
    </lineage>
</organism>
<dbReference type="InterPro" id="IPR020904">
    <property type="entry name" value="Sc_DH/Rdtase_CS"/>
</dbReference>
<dbReference type="RefSeq" id="XP_056551203.1">
    <property type="nucleotide sequence ID" value="XM_056702203.1"/>
</dbReference>
<name>A0A9W9RP61_9EURO</name>
<dbReference type="Pfam" id="PF13561">
    <property type="entry name" value="adh_short_C2"/>
    <property type="match status" value="1"/>
</dbReference>
<reference evidence="5" key="1">
    <citation type="submission" date="2022-11" db="EMBL/GenBank/DDBJ databases">
        <authorList>
            <person name="Petersen C."/>
        </authorList>
    </citation>
    <scope>NUCLEOTIDE SEQUENCE</scope>
    <source>
        <strain evidence="5">IBT 29864</strain>
    </source>
</reference>
<accession>A0A9W9RP61</accession>
<dbReference type="InterPro" id="IPR002347">
    <property type="entry name" value="SDR_fam"/>
</dbReference>
<keyword evidence="3" id="KW-0560">Oxidoreductase</keyword>
<reference evidence="5" key="2">
    <citation type="journal article" date="2023" name="IMA Fungus">
        <title>Comparative genomic study of the Penicillium genus elucidates a diverse pangenome and 15 lateral gene transfer events.</title>
        <authorList>
            <person name="Petersen C."/>
            <person name="Sorensen T."/>
            <person name="Nielsen M.R."/>
            <person name="Sondergaard T.E."/>
            <person name="Sorensen J.L."/>
            <person name="Fitzpatrick D.A."/>
            <person name="Frisvad J.C."/>
            <person name="Nielsen K.L."/>
        </authorList>
    </citation>
    <scope>NUCLEOTIDE SEQUENCE</scope>
    <source>
        <strain evidence="5">IBT 29864</strain>
    </source>
</reference>
<evidence type="ECO:0000256" key="2">
    <source>
        <dbReference type="ARBA" id="ARBA00022857"/>
    </source>
</evidence>
<dbReference type="InterPro" id="IPR036291">
    <property type="entry name" value="NAD(P)-bd_dom_sf"/>
</dbReference>
<dbReference type="AlphaFoldDB" id="A0A9W9RP61"/>
<keyword evidence="2" id="KW-0521">NADP</keyword>
<dbReference type="Pfam" id="PF00106">
    <property type="entry name" value="adh_short"/>
    <property type="match status" value="1"/>
</dbReference>
<dbReference type="GeneID" id="81441382"/>
<evidence type="ECO:0000256" key="1">
    <source>
        <dbReference type="ARBA" id="ARBA00006484"/>
    </source>
</evidence>
<protein>
    <submittedName>
        <fullName evidence="5">Uncharacterized protein</fullName>
    </submittedName>
</protein>
<dbReference type="OrthoDB" id="47007at2759"/>
<evidence type="ECO:0000313" key="6">
    <source>
        <dbReference type="Proteomes" id="UP001147782"/>
    </source>
</evidence>
<comment type="caution">
    <text evidence="5">The sequence shown here is derived from an EMBL/GenBank/DDBJ whole genome shotgun (WGS) entry which is preliminary data.</text>
</comment>
<gene>
    <name evidence="5" type="ORF">N7496_009289</name>
</gene>
<proteinExistence type="inferred from homology"/>
<dbReference type="NCBIfam" id="NF005559">
    <property type="entry name" value="PRK07231.1"/>
    <property type="match status" value="1"/>
</dbReference>
<dbReference type="PANTHER" id="PTHR43639">
    <property type="entry name" value="OXIDOREDUCTASE, SHORT-CHAIN DEHYDROGENASE/REDUCTASE FAMILY (AFU_ORTHOLOGUE AFUA_5G02870)"/>
    <property type="match status" value="1"/>
</dbReference>
<evidence type="ECO:0000256" key="3">
    <source>
        <dbReference type="ARBA" id="ARBA00023002"/>
    </source>
</evidence>
<evidence type="ECO:0000256" key="4">
    <source>
        <dbReference type="RuleBase" id="RU000363"/>
    </source>
</evidence>
<dbReference type="EMBL" id="JAPZBS010000008">
    <property type="protein sequence ID" value="KAJ5363576.1"/>
    <property type="molecule type" value="Genomic_DNA"/>
</dbReference>
<keyword evidence="6" id="KW-1185">Reference proteome</keyword>
<dbReference type="PANTHER" id="PTHR43639:SF1">
    <property type="entry name" value="SHORT-CHAIN DEHYDROGENASE_REDUCTASE FAMILY PROTEIN"/>
    <property type="match status" value="1"/>
</dbReference>
<dbReference type="Gene3D" id="3.40.50.720">
    <property type="entry name" value="NAD(P)-binding Rossmann-like Domain"/>
    <property type="match status" value="1"/>
</dbReference>
<dbReference type="SUPFAM" id="SSF51735">
    <property type="entry name" value="NAD(P)-binding Rossmann-fold domains"/>
    <property type="match status" value="1"/>
</dbReference>
<dbReference type="PROSITE" id="PS00061">
    <property type="entry name" value="ADH_SHORT"/>
    <property type="match status" value="1"/>
</dbReference>
<evidence type="ECO:0000313" key="5">
    <source>
        <dbReference type="EMBL" id="KAJ5363576.1"/>
    </source>
</evidence>